<accession>A0A3L8D4J3</accession>
<dbReference type="AlphaFoldDB" id="A0A3L8D4J3"/>
<gene>
    <name evidence="2" type="ORF">DMN91_012150</name>
</gene>
<evidence type="ECO:0000313" key="3">
    <source>
        <dbReference type="Proteomes" id="UP000279307"/>
    </source>
</evidence>
<reference evidence="2 3" key="1">
    <citation type="journal article" date="2018" name="Genome Res.">
        <title>The genomic architecture and molecular evolution of ant odorant receptors.</title>
        <authorList>
            <person name="McKenzie S.K."/>
            <person name="Kronauer D.J.C."/>
        </authorList>
    </citation>
    <scope>NUCLEOTIDE SEQUENCE [LARGE SCALE GENOMIC DNA]</scope>
    <source>
        <strain evidence="2">Clonal line C1</strain>
    </source>
</reference>
<evidence type="ECO:0000313" key="2">
    <source>
        <dbReference type="EMBL" id="RLU15156.1"/>
    </source>
</evidence>
<name>A0A3L8D4J3_OOCBI</name>
<evidence type="ECO:0000256" key="1">
    <source>
        <dbReference type="SAM" id="MobiDB-lite"/>
    </source>
</evidence>
<dbReference type="EMBL" id="QOIP01000013">
    <property type="protein sequence ID" value="RLU15156.1"/>
    <property type="molecule type" value="Genomic_DNA"/>
</dbReference>
<feature type="region of interest" description="Disordered" evidence="1">
    <location>
        <begin position="70"/>
        <end position="98"/>
    </location>
</feature>
<dbReference type="Proteomes" id="UP000279307">
    <property type="component" value="Chromosome 13"/>
</dbReference>
<protein>
    <submittedName>
        <fullName evidence="2">Uncharacterized protein</fullName>
    </submittedName>
</protein>
<organism evidence="2 3">
    <name type="scientific">Ooceraea biroi</name>
    <name type="common">Clonal raider ant</name>
    <name type="synonym">Cerapachys biroi</name>
    <dbReference type="NCBI Taxonomy" id="2015173"/>
    <lineage>
        <taxon>Eukaryota</taxon>
        <taxon>Metazoa</taxon>
        <taxon>Ecdysozoa</taxon>
        <taxon>Arthropoda</taxon>
        <taxon>Hexapoda</taxon>
        <taxon>Insecta</taxon>
        <taxon>Pterygota</taxon>
        <taxon>Neoptera</taxon>
        <taxon>Endopterygota</taxon>
        <taxon>Hymenoptera</taxon>
        <taxon>Apocrita</taxon>
        <taxon>Aculeata</taxon>
        <taxon>Formicoidea</taxon>
        <taxon>Formicidae</taxon>
        <taxon>Dorylinae</taxon>
        <taxon>Ooceraea</taxon>
    </lineage>
</organism>
<comment type="caution">
    <text evidence="2">The sequence shown here is derived from an EMBL/GenBank/DDBJ whole genome shotgun (WGS) entry which is preliminary data.</text>
</comment>
<sequence length="125" mass="13343">MEVDRFVDDPAPAGVAAPDVPLAAPSAEAGPSGVLGLPLSDACVDLTDLIAFPDDDAMFTCSYASPRSDVSRQSAARKRKAFQTFTGDSDEDRPLDVATPSRDLVARVVEYADRINQIRKKSGKM</sequence>
<proteinExistence type="predicted"/>